<evidence type="ECO:0008006" key="4">
    <source>
        <dbReference type="Google" id="ProtNLM"/>
    </source>
</evidence>
<evidence type="ECO:0000313" key="2">
    <source>
        <dbReference type="EMBL" id="MFC7443275.1"/>
    </source>
</evidence>
<gene>
    <name evidence="2" type="ORF">ACFQNG_19605</name>
</gene>
<feature type="transmembrane region" description="Helical" evidence="1">
    <location>
        <begin position="12"/>
        <end position="35"/>
    </location>
</feature>
<dbReference type="EMBL" id="JBHTBW010000083">
    <property type="protein sequence ID" value="MFC7443275.1"/>
    <property type="molecule type" value="Genomic_DNA"/>
</dbReference>
<accession>A0ABW2RQD0</accession>
<protein>
    <recommendedName>
        <fullName evidence="4">DUF3784 domain-containing protein</fullName>
    </recommendedName>
</protein>
<comment type="caution">
    <text evidence="2">The sequence shown here is derived from an EMBL/GenBank/DDBJ whole genome shotgun (WGS) entry which is preliminary data.</text>
</comment>
<dbReference type="Proteomes" id="UP001596500">
    <property type="component" value="Unassembled WGS sequence"/>
</dbReference>
<evidence type="ECO:0000313" key="3">
    <source>
        <dbReference type="Proteomes" id="UP001596500"/>
    </source>
</evidence>
<feature type="transmembrane region" description="Helical" evidence="1">
    <location>
        <begin position="69"/>
        <end position="99"/>
    </location>
</feature>
<name>A0ABW2RQD0_9BACL</name>
<keyword evidence="1" id="KW-0812">Transmembrane</keyword>
<reference evidence="3" key="1">
    <citation type="journal article" date="2019" name="Int. J. Syst. Evol. Microbiol.">
        <title>The Global Catalogue of Microorganisms (GCM) 10K type strain sequencing project: providing services to taxonomists for standard genome sequencing and annotation.</title>
        <authorList>
            <consortium name="The Broad Institute Genomics Platform"/>
            <consortium name="The Broad Institute Genome Sequencing Center for Infectious Disease"/>
            <person name="Wu L."/>
            <person name="Ma J."/>
        </authorList>
    </citation>
    <scope>NUCLEOTIDE SEQUENCE [LARGE SCALE GENOMIC DNA]</scope>
    <source>
        <strain evidence="3">CGMCC 1.12942</strain>
    </source>
</reference>
<keyword evidence="1" id="KW-0472">Membrane</keyword>
<keyword evidence="1" id="KW-1133">Transmembrane helix</keyword>
<evidence type="ECO:0000256" key="1">
    <source>
        <dbReference type="SAM" id="Phobius"/>
    </source>
</evidence>
<proteinExistence type="predicted"/>
<sequence length="111" mass="12471">MENAIQTSSQWAALILVGTTCVVLIYLVIVLASIFRGDRHVKSVLKIGSEEYVLEMKQGQQYKFKHHKWFWIGVGAAYAVAVVMTVWYILMIVMVLIVGSKVLGKINTKKA</sequence>
<dbReference type="RefSeq" id="WP_379867604.1">
    <property type="nucleotide sequence ID" value="NZ_JBHTBW010000083.1"/>
</dbReference>
<organism evidence="2 3">
    <name type="scientific">Laceyella putida</name>
    <dbReference type="NCBI Taxonomy" id="110101"/>
    <lineage>
        <taxon>Bacteria</taxon>
        <taxon>Bacillati</taxon>
        <taxon>Bacillota</taxon>
        <taxon>Bacilli</taxon>
        <taxon>Bacillales</taxon>
        <taxon>Thermoactinomycetaceae</taxon>
        <taxon>Laceyella</taxon>
    </lineage>
</organism>
<keyword evidence="3" id="KW-1185">Reference proteome</keyword>